<organism evidence="2 3">
    <name type="scientific">Coccomyxa viridis</name>
    <dbReference type="NCBI Taxonomy" id="1274662"/>
    <lineage>
        <taxon>Eukaryota</taxon>
        <taxon>Viridiplantae</taxon>
        <taxon>Chlorophyta</taxon>
        <taxon>core chlorophytes</taxon>
        <taxon>Trebouxiophyceae</taxon>
        <taxon>Trebouxiophyceae incertae sedis</taxon>
        <taxon>Coccomyxaceae</taxon>
        <taxon>Coccomyxa</taxon>
    </lineage>
</organism>
<evidence type="ECO:0000256" key="1">
    <source>
        <dbReference type="PROSITE-ProRule" id="PRU00023"/>
    </source>
</evidence>
<dbReference type="EMBL" id="CAXHTA020000017">
    <property type="protein sequence ID" value="CAL5227148.1"/>
    <property type="molecule type" value="Genomic_DNA"/>
</dbReference>
<dbReference type="InterPro" id="IPR036770">
    <property type="entry name" value="Ankyrin_rpt-contain_sf"/>
</dbReference>
<proteinExistence type="predicted"/>
<dbReference type="Proteomes" id="UP001497392">
    <property type="component" value="Unassembled WGS sequence"/>
</dbReference>
<dbReference type="Pfam" id="PF00023">
    <property type="entry name" value="Ank"/>
    <property type="match status" value="1"/>
</dbReference>
<reference evidence="2 3" key="1">
    <citation type="submission" date="2024-06" db="EMBL/GenBank/DDBJ databases">
        <authorList>
            <person name="Kraege A."/>
            <person name="Thomma B."/>
        </authorList>
    </citation>
    <scope>NUCLEOTIDE SEQUENCE [LARGE SCALE GENOMIC DNA]</scope>
</reference>
<evidence type="ECO:0000313" key="2">
    <source>
        <dbReference type="EMBL" id="CAL5227148.1"/>
    </source>
</evidence>
<name>A0ABP1G922_9CHLO</name>
<accession>A0ABP1G922</accession>
<comment type="caution">
    <text evidence="2">The sequence shown here is derived from an EMBL/GenBank/DDBJ whole genome shotgun (WGS) entry which is preliminary data.</text>
</comment>
<dbReference type="PROSITE" id="PS50297">
    <property type="entry name" value="ANK_REP_REGION"/>
    <property type="match status" value="1"/>
</dbReference>
<gene>
    <name evidence="2" type="primary">g10061</name>
    <name evidence="2" type="ORF">VP750_LOCUS9054</name>
</gene>
<dbReference type="Gene3D" id="1.25.40.20">
    <property type="entry name" value="Ankyrin repeat-containing domain"/>
    <property type="match status" value="1"/>
</dbReference>
<feature type="repeat" description="ANK" evidence="1">
    <location>
        <begin position="59"/>
        <end position="88"/>
    </location>
</feature>
<dbReference type="InterPro" id="IPR002110">
    <property type="entry name" value="Ankyrin_rpt"/>
</dbReference>
<protein>
    <submittedName>
        <fullName evidence="2">G10061 protein</fullName>
    </submittedName>
</protein>
<dbReference type="SUPFAM" id="SSF48403">
    <property type="entry name" value="Ankyrin repeat"/>
    <property type="match status" value="1"/>
</dbReference>
<dbReference type="PROSITE" id="PS50088">
    <property type="entry name" value="ANK_REPEAT"/>
    <property type="match status" value="1"/>
</dbReference>
<keyword evidence="1" id="KW-0040">ANK repeat</keyword>
<evidence type="ECO:0000313" key="3">
    <source>
        <dbReference type="Proteomes" id="UP001497392"/>
    </source>
</evidence>
<sequence>MAPRQSARTGRAVADAAASEHHISKIASSIIDTDKPVRLKSLIKKHKLKDASTLRDPHLGLTLLQIAVMADNVPAVEELIALGADVNITILPAACREVGDE</sequence>
<keyword evidence="3" id="KW-1185">Reference proteome</keyword>